<evidence type="ECO:0000256" key="2">
    <source>
        <dbReference type="SAM" id="Phobius"/>
    </source>
</evidence>
<feature type="transmembrane region" description="Helical" evidence="2">
    <location>
        <begin position="529"/>
        <end position="549"/>
    </location>
</feature>
<comment type="caution">
    <text evidence="3">The sequence shown here is derived from an EMBL/GenBank/DDBJ whole genome shotgun (WGS) entry which is preliminary data.</text>
</comment>
<feature type="transmembrane region" description="Helical" evidence="2">
    <location>
        <begin position="216"/>
        <end position="240"/>
    </location>
</feature>
<dbReference type="Proteomes" id="UP000291187">
    <property type="component" value="Unassembled WGS sequence"/>
</dbReference>
<accession>A0A4Q5A578</accession>
<reference evidence="3 4" key="1">
    <citation type="submission" date="2018-12" db="EMBL/GenBank/DDBJ databases">
        <title>Unveiling genomic diversity among members of the Bifidobacterium pseudolongum species, a widely distributed gut commensal of the animal kingdom.</title>
        <authorList>
            <person name="Lugli G.A."/>
            <person name="Duranti S."/>
            <person name="Albert K."/>
            <person name="Mancabelli L."/>
            <person name="Napoli S."/>
            <person name="Viappiani A."/>
            <person name="Anzalone R."/>
            <person name="Longhi G."/>
            <person name="Milani C."/>
            <person name="Turroni F."/>
            <person name="Alessandri G."/>
            <person name="Sela D.A."/>
            <person name="Van Sinderen D."/>
            <person name="Ventura M."/>
        </authorList>
    </citation>
    <scope>NUCLEOTIDE SEQUENCE [LARGE SCALE GENOMIC DNA]</scope>
    <source>
        <strain evidence="3 4">2071B</strain>
    </source>
</reference>
<feature type="transmembrane region" description="Helical" evidence="2">
    <location>
        <begin position="252"/>
        <end position="271"/>
    </location>
</feature>
<evidence type="ECO:0000256" key="1">
    <source>
        <dbReference type="SAM" id="MobiDB-lite"/>
    </source>
</evidence>
<dbReference type="AlphaFoldDB" id="A0A4Q5A578"/>
<feature type="region of interest" description="Disordered" evidence="1">
    <location>
        <begin position="1"/>
        <end position="26"/>
    </location>
</feature>
<feature type="transmembrane region" description="Helical" evidence="2">
    <location>
        <begin position="296"/>
        <end position="316"/>
    </location>
</feature>
<proteinExistence type="predicted"/>
<feature type="transmembrane region" description="Helical" evidence="2">
    <location>
        <begin position="126"/>
        <end position="148"/>
    </location>
</feature>
<feature type="transmembrane region" description="Helical" evidence="2">
    <location>
        <begin position="38"/>
        <end position="64"/>
    </location>
</feature>
<feature type="compositionally biased region" description="Polar residues" evidence="1">
    <location>
        <begin position="630"/>
        <end position="641"/>
    </location>
</feature>
<feature type="transmembrane region" description="Helical" evidence="2">
    <location>
        <begin position="321"/>
        <end position="342"/>
    </location>
</feature>
<organism evidence="3 4">
    <name type="scientific">Bifidobacterium pseudolongum subsp. globosum</name>
    <dbReference type="NCBI Taxonomy" id="1690"/>
    <lineage>
        <taxon>Bacteria</taxon>
        <taxon>Bacillati</taxon>
        <taxon>Actinomycetota</taxon>
        <taxon>Actinomycetes</taxon>
        <taxon>Bifidobacteriales</taxon>
        <taxon>Bifidobacteriaceae</taxon>
        <taxon>Bifidobacterium</taxon>
    </lineage>
</organism>
<feature type="transmembrane region" description="Helical" evidence="2">
    <location>
        <begin position="496"/>
        <end position="517"/>
    </location>
</feature>
<feature type="region of interest" description="Disordered" evidence="1">
    <location>
        <begin position="604"/>
        <end position="641"/>
    </location>
</feature>
<gene>
    <name evidence="3" type="ORF">PG2071B_1631</name>
</gene>
<evidence type="ECO:0000313" key="4">
    <source>
        <dbReference type="Proteomes" id="UP000291187"/>
    </source>
</evidence>
<evidence type="ECO:0000313" key="3">
    <source>
        <dbReference type="EMBL" id="RYQ16779.1"/>
    </source>
</evidence>
<evidence type="ECO:0008006" key="5">
    <source>
        <dbReference type="Google" id="ProtNLM"/>
    </source>
</evidence>
<feature type="transmembrane region" description="Helical" evidence="2">
    <location>
        <begin position="555"/>
        <end position="577"/>
    </location>
</feature>
<keyword evidence="2" id="KW-0472">Membrane</keyword>
<sequence>MSTAQSNHTIITNSKSNSKTEKNGVDNRKRVRHVSSDLSRILLIMALVMQALVILAFLLMSLIWTSVFERLDTTDGTPQYFTEHVIYERRYSSISTMLIGITATILFFVFASLLQRAHRVNIRNVALIFITVVQILWIAALNMTAYTYPDPSSLGGAAIELNAGNLDYFTPNYCTDNPTENCHIPGILGFEYFNYYPFQAGPLLWFMMIYKLFGPYNIIAFQVVNAFIVTGLAAILWYFGKALGLNKFGQNAIALLMMTCAPLLMFATFVYPNAVGFTFTLAGVALALRGIKAHRLWTSCVLIFGGFILCGVGILLKSTFVILLMAAVIAIVVTVLFSHRFWQFIPAAVGSVLAMQISKMPAKWLAGITHQHFMDMPMTSWIRLGLTRADEDGTPGWFSLRVFDPVTQANGNYDVHAMILEEDIKQRIAFFVHNPADAFTFFRMKLLSEWTEPSFMTSLYSRAGDSGSQFRGIAGAVLGGSAEKPLEHFEDAMQSITYAFALIGVIGFITTTVRLRSTMANDHVQHVRIFSRTFFSASFLGGVICFTFWEAKSVYTLPFFLMLLPVAAYGMQVTYAWGAHIWHARHASPVRAVNTEPSEFNFERNTTDSVSAEITNPDALEEVDVPVESSADSRTAPSTTR</sequence>
<feature type="compositionally biased region" description="Polar residues" evidence="1">
    <location>
        <begin position="1"/>
        <end position="17"/>
    </location>
</feature>
<keyword evidence="2" id="KW-0812">Transmembrane</keyword>
<keyword evidence="2" id="KW-1133">Transmembrane helix</keyword>
<dbReference type="EMBL" id="RYUM01000024">
    <property type="protein sequence ID" value="RYQ16779.1"/>
    <property type="molecule type" value="Genomic_DNA"/>
</dbReference>
<name>A0A4Q5A578_9BIFI</name>
<protein>
    <recommendedName>
        <fullName evidence="5">Glycosyltransferase RgtA/B/C/D-like domain-containing protein</fullName>
    </recommendedName>
</protein>
<feature type="transmembrane region" description="Helical" evidence="2">
    <location>
        <begin position="94"/>
        <end position="114"/>
    </location>
</feature>